<feature type="transmembrane region" description="Helical" evidence="11">
    <location>
        <begin position="25"/>
        <end position="49"/>
    </location>
</feature>
<evidence type="ECO:0000256" key="4">
    <source>
        <dbReference type="ARBA" id="ARBA00022725"/>
    </source>
</evidence>
<keyword evidence="5 11" id="KW-1133">Transmembrane helix</keyword>
<dbReference type="PRINTS" id="PR00245">
    <property type="entry name" value="OLFACTORYR"/>
</dbReference>
<dbReference type="Gene3D" id="1.20.1070.10">
    <property type="entry name" value="Rhodopsin 7-helix transmembrane proteins"/>
    <property type="match status" value="1"/>
</dbReference>
<dbReference type="InterPro" id="IPR000725">
    <property type="entry name" value="Olfact_rcpt"/>
</dbReference>
<keyword evidence="13" id="KW-1185">Reference proteome</keyword>
<feature type="transmembrane region" description="Helical" evidence="11">
    <location>
        <begin position="99"/>
        <end position="121"/>
    </location>
</feature>
<dbReference type="KEGG" id="pvt:110078297"/>
<dbReference type="GeneID" id="110078297"/>
<evidence type="ECO:0000256" key="2">
    <source>
        <dbReference type="ARBA" id="ARBA00022475"/>
    </source>
</evidence>
<keyword evidence="4 11" id="KW-0552">Olfaction</keyword>
<dbReference type="PROSITE" id="PS00237">
    <property type="entry name" value="G_PROTEIN_RECEP_F1_1"/>
    <property type="match status" value="1"/>
</dbReference>
<sequence>MPVENNSVISEFIFLAFAAWPEVKISIFMLLLVLIYAATVASNLGLVVLIRTDPQLHTPMYFLLSNLAFLDFCYSSNIIPKILENFLSERKTISFLGCITQMFFFVALAGTECLLLGLMAYDRYVAICSPLLYTCIMSQSRCVKMAGAAFTAGFLNSLINTILIGNLSFCRSNEINHFFCEIPSLLKLSCSDTSLAETSTFICAGVVILGPLLIILCSYAYILSSVLKIHVEGQRKAFSTCFSHLTTVAMFYGTGLFVYVQPRSNYSDGQHRTVSLFYAFGIPLLNPLIYSLRNKEVKDALKRAVARKKSSHLV</sequence>
<evidence type="ECO:0000256" key="8">
    <source>
        <dbReference type="ARBA" id="ARBA00023170"/>
    </source>
</evidence>
<keyword evidence="3 10" id="KW-0812">Transmembrane</keyword>
<dbReference type="SUPFAM" id="SSF81321">
    <property type="entry name" value="Family A G protein-coupled receptor-like"/>
    <property type="match status" value="1"/>
</dbReference>
<evidence type="ECO:0000256" key="10">
    <source>
        <dbReference type="RuleBase" id="RU000688"/>
    </source>
</evidence>
<evidence type="ECO:0000313" key="14">
    <source>
        <dbReference type="RefSeq" id="XP_020647959.2"/>
    </source>
</evidence>
<feature type="transmembrane region" description="Helical" evidence="11">
    <location>
        <begin position="61"/>
        <end position="79"/>
    </location>
</feature>
<feature type="domain" description="G-protein coupled receptors family 1 profile" evidence="12">
    <location>
        <begin position="42"/>
        <end position="290"/>
    </location>
</feature>
<reference evidence="14" key="2">
    <citation type="submission" date="2025-08" db="UniProtKB">
        <authorList>
            <consortium name="RefSeq"/>
        </authorList>
    </citation>
    <scope>IDENTIFICATION</scope>
</reference>
<evidence type="ECO:0000256" key="7">
    <source>
        <dbReference type="ARBA" id="ARBA00023136"/>
    </source>
</evidence>
<dbReference type="GO" id="GO:0004930">
    <property type="term" value="F:G protein-coupled receptor activity"/>
    <property type="evidence" value="ECO:0007669"/>
    <property type="project" value="UniProtKB-KW"/>
</dbReference>
<evidence type="ECO:0000256" key="3">
    <source>
        <dbReference type="ARBA" id="ARBA00022692"/>
    </source>
</evidence>
<keyword evidence="8 10" id="KW-0675">Receptor</keyword>
<dbReference type="PRINTS" id="PR00237">
    <property type="entry name" value="GPCRRHODOPSN"/>
</dbReference>
<dbReference type="RefSeq" id="XP_020647959.2">
    <property type="nucleotide sequence ID" value="XM_020792300.2"/>
</dbReference>
<dbReference type="InterPro" id="IPR017452">
    <property type="entry name" value="GPCR_Rhodpsn_7TM"/>
</dbReference>
<keyword evidence="9 10" id="KW-0807">Transducer</keyword>
<proteinExistence type="inferred from homology"/>
<dbReference type="AlphaFoldDB" id="A0A6J0TP69"/>
<evidence type="ECO:0000259" key="12">
    <source>
        <dbReference type="PROSITE" id="PS50262"/>
    </source>
</evidence>
<dbReference type="InterPro" id="IPR050516">
    <property type="entry name" value="Olfactory_GPCR"/>
</dbReference>
<evidence type="ECO:0000256" key="11">
    <source>
        <dbReference type="RuleBase" id="RU363047"/>
    </source>
</evidence>
<dbReference type="OrthoDB" id="9890226at2759"/>
<feature type="transmembrane region" description="Helical" evidence="11">
    <location>
        <begin position="273"/>
        <end position="292"/>
    </location>
</feature>
<keyword evidence="2 11" id="KW-1003">Cell membrane</keyword>
<evidence type="ECO:0000256" key="1">
    <source>
        <dbReference type="ARBA" id="ARBA00004651"/>
    </source>
</evidence>
<feature type="transmembrane region" description="Helical" evidence="11">
    <location>
        <begin position="242"/>
        <end position="261"/>
    </location>
</feature>
<dbReference type="InterPro" id="IPR000276">
    <property type="entry name" value="GPCR_Rhodpsn"/>
</dbReference>
<evidence type="ECO:0000256" key="5">
    <source>
        <dbReference type="ARBA" id="ARBA00022989"/>
    </source>
</evidence>
<dbReference type="InParanoid" id="A0A6J0TP69"/>
<dbReference type="Proteomes" id="UP001652642">
    <property type="component" value="Chromosome 1"/>
</dbReference>
<keyword evidence="6 10" id="KW-0297">G-protein coupled receptor</keyword>
<comment type="similarity">
    <text evidence="10">Belongs to the G-protein coupled receptor 1 family.</text>
</comment>
<dbReference type="PROSITE" id="PS50262">
    <property type="entry name" value="G_PROTEIN_RECEP_F1_2"/>
    <property type="match status" value="1"/>
</dbReference>
<organism evidence="13 14">
    <name type="scientific">Pogona vitticeps</name>
    <name type="common">central bearded dragon</name>
    <dbReference type="NCBI Taxonomy" id="103695"/>
    <lineage>
        <taxon>Eukaryota</taxon>
        <taxon>Metazoa</taxon>
        <taxon>Chordata</taxon>
        <taxon>Craniata</taxon>
        <taxon>Vertebrata</taxon>
        <taxon>Euteleostomi</taxon>
        <taxon>Lepidosauria</taxon>
        <taxon>Squamata</taxon>
        <taxon>Bifurcata</taxon>
        <taxon>Unidentata</taxon>
        <taxon>Episquamata</taxon>
        <taxon>Toxicofera</taxon>
        <taxon>Iguania</taxon>
        <taxon>Acrodonta</taxon>
        <taxon>Agamidae</taxon>
        <taxon>Amphibolurinae</taxon>
        <taxon>Pogona</taxon>
    </lineage>
</organism>
<dbReference type="Pfam" id="PF13853">
    <property type="entry name" value="7tm_4"/>
    <property type="match status" value="1"/>
</dbReference>
<keyword evidence="7 11" id="KW-0472">Membrane</keyword>
<feature type="transmembrane region" description="Helical" evidence="11">
    <location>
        <begin position="199"/>
        <end position="222"/>
    </location>
</feature>
<name>A0A6J0TP69_9SAUR</name>
<gene>
    <name evidence="14" type="primary">LOC110078297</name>
</gene>
<comment type="subcellular location">
    <subcellularLocation>
        <location evidence="1 11">Cell membrane</location>
        <topology evidence="1 11">Multi-pass membrane protein</topology>
    </subcellularLocation>
</comment>
<protein>
    <recommendedName>
        <fullName evidence="11">Olfactory receptor</fullName>
    </recommendedName>
</protein>
<dbReference type="GO" id="GO:0004984">
    <property type="term" value="F:olfactory receptor activity"/>
    <property type="evidence" value="ECO:0007669"/>
    <property type="project" value="InterPro"/>
</dbReference>
<dbReference type="GO" id="GO:0005886">
    <property type="term" value="C:plasma membrane"/>
    <property type="evidence" value="ECO:0007669"/>
    <property type="project" value="UniProtKB-SubCell"/>
</dbReference>
<dbReference type="PANTHER" id="PTHR26452">
    <property type="entry name" value="OLFACTORY RECEPTOR"/>
    <property type="match status" value="1"/>
</dbReference>
<feature type="transmembrane region" description="Helical" evidence="11">
    <location>
        <begin position="142"/>
        <end position="164"/>
    </location>
</feature>
<evidence type="ECO:0000256" key="6">
    <source>
        <dbReference type="ARBA" id="ARBA00023040"/>
    </source>
</evidence>
<reference evidence="13" key="1">
    <citation type="submission" date="2025-05" db="UniProtKB">
        <authorList>
            <consortium name="RefSeq"/>
        </authorList>
    </citation>
    <scope>NUCLEOTIDE SEQUENCE [LARGE SCALE GENOMIC DNA]</scope>
</reference>
<evidence type="ECO:0000313" key="13">
    <source>
        <dbReference type="Proteomes" id="UP001652642"/>
    </source>
</evidence>
<evidence type="ECO:0000256" key="9">
    <source>
        <dbReference type="ARBA" id="ARBA00023224"/>
    </source>
</evidence>
<accession>A0A6J0TP69</accession>
<keyword evidence="11" id="KW-0716">Sensory transduction</keyword>